<reference evidence="2" key="1">
    <citation type="submission" date="2016-10" db="EMBL/GenBank/DDBJ databases">
        <authorList>
            <person name="Varghese N."/>
            <person name="Submissions S."/>
        </authorList>
    </citation>
    <scope>NUCLEOTIDE SEQUENCE [LARGE SCALE GENOMIC DNA]</scope>
    <source>
        <strain evidence="2">B4,CECT 8067,JCM 17497</strain>
    </source>
</reference>
<sequence>MTIDLPASLADSWRALGTRTGESSVLLASITAETTVYEPTDGADRLAALGASEIPVRSLFTVDVTFSPSLSDLGMAPESAFEKAAPKAKSQFVTTLEDEGLRVDGTRNTLEFEATNGAEGSWFVLDAGYPVSPDLTAGEDEWLDAEAHIAVWPTEASFGMAGGILPLEDGSDVVDGAGATDGGELPAGLEVDPESDRETVADLIRTIEPAG</sequence>
<dbReference type="InterPro" id="IPR045396">
    <property type="entry name" value="DUF6517"/>
</dbReference>
<gene>
    <name evidence="1" type="ORF">SAMN04515672_3895</name>
</gene>
<dbReference type="OrthoDB" id="169585at2157"/>
<dbReference type="RefSeq" id="WP_090311333.1">
    <property type="nucleotide sequence ID" value="NZ_FNFE01000007.1"/>
</dbReference>
<dbReference type="AlphaFoldDB" id="A0A1G9EMR8"/>
<proteinExistence type="predicted"/>
<dbReference type="Proteomes" id="UP000198882">
    <property type="component" value="Unassembled WGS sequence"/>
</dbReference>
<dbReference type="Pfam" id="PF20127">
    <property type="entry name" value="DUF6517"/>
    <property type="match status" value="1"/>
</dbReference>
<organism evidence="1 2">
    <name type="scientific">Natronorubrum texcoconense</name>
    <dbReference type="NCBI Taxonomy" id="1095776"/>
    <lineage>
        <taxon>Archaea</taxon>
        <taxon>Methanobacteriati</taxon>
        <taxon>Methanobacteriota</taxon>
        <taxon>Stenosarchaea group</taxon>
        <taxon>Halobacteria</taxon>
        <taxon>Halobacteriales</taxon>
        <taxon>Natrialbaceae</taxon>
        <taxon>Natronorubrum</taxon>
    </lineage>
</organism>
<dbReference type="EMBL" id="FNFE01000007">
    <property type="protein sequence ID" value="SDK77305.1"/>
    <property type="molecule type" value="Genomic_DNA"/>
</dbReference>
<protein>
    <submittedName>
        <fullName evidence="1">Uncharacterized protein</fullName>
    </submittedName>
</protein>
<evidence type="ECO:0000313" key="1">
    <source>
        <dbReference type="EMBL" id="SDK77305.1"/>
    </source>
</evidence>
<name>A0A1G9EMR8_9EURY</name>
<accession>A0A1G9EMR8</accession>
<keyword evidence="2" id="KW-1185">Reference proteome</keyword>
<evidence type="ECO:0000313" key="2">
    <source>
        <dbReference type="Proteomes" id="UP000198882"/>
    </source>
</evidence>